<dbReference type="Proteomes" id="UP000535511">
    <property type="component" value="Unassembled WGS sequence"/>
</dbReference>
<dbReference type="SUPFAM" id="SSF53335">
    <property type="entry name" value="S-adenosyl-L-methionine-dependent methyltransferases"/>
    <property type="match status" value="1"/>
</dbReference>
<dbReference type="GO" id="GO:0008757">
    <property type="term" value="F:S-adenosylmethionine-dependent methyltransferase activity"/>
    <property type="evidence" value="ECO:0007669"/>
    <property type="project" value="InterPro"/>
</dbReference>
<protein>
    <submittedName>
        <fullName evidence="2">SAM-dependent methyltransferase</fullName>
    </submittedName>
</protein>
<dbReference type="InterPro" id="IPR013216">
    <property type="entry name" value="Methyltransf_11"/>
</dbReference>
<dbReference type="RefSeq" id="WP_179663450.1">
    <property type="nucleotide sequence ID" value="NZ_JACCBG010000001.1"/>
</dbReference>
<evidence type="ECO:0000313" key="2">
    <source>
        <dbReference type="EMBL" id="NYD41745.1"/>
    </source>
</evidence>
<dbReference type="AlphaFoldDB" id="A0A7Y9E604"/>
<evidence type="ECO:0000259" key="1">
    <source>
        <dbReference type="Pfam" id="PF08241"/>
    </source>
</evidence>
<dbReference type="CDD" id="cd02440">
    <property type="entry name" value="AdoMet_MTases"/>
    <property type="match status" value="1"/>
</dbReference>
<comment type="caution">
    <text evidence="2">The sequence shown here is derived from an EMBL/GenBank/DDBJ whole genome shotgun (WGS) entry which is preliminary data.</text>
</comment>
<dbReference type="PANTHER" id="PTHR42912:SF93">
    <property type="entry name" value="N6-ADENOSINE-METHYLTRANSFERASE TMT1A"/>
    <property type="match status" value="1"/>
</dbReference>
<dbReference type="Pfam" id="PF08241">
    <property type="entry name" value="Methyltransf_11"/>
    <property type="match status" value="1"/>
</dbReference>
<gene>
    <name evidence="2" type="ORF">BJZ21_001828</name>
</gene>
<keyword evidence="2" id="KW-0808">Transferase</keyword>
<accession>A0A7Y9E604</accession>
<keyword evidence="2" id="KW-0489">Methyltransferase</keyword>
<proteinExistence type="predicted"/>
<dbReference type="InterPro" id="IPR050508">
    <property type="entry name" value="Methyltransf_Superfamily"/>
</dbReference>
<feature type="domain" description="Methyltransferase type 11" evidence="1">
    <location>
        <begin position="56"/>
        <end position="147"/>
    </location>
</feature>
<dbReference type="InterPro" id="IPR029063">
    <property type="entry name" value="SAM-dependent_MTases_sf"/>
</dbReference>
<dbReference type="GO" id="GO:0032259">
    <property type="term" value="P:methylation"/>
    <property type="evidence" value="ECO:0007669"/>
    <property type="project" value="UniProtKB-KW"/>
</dbReference>
<name>A0A7Y9E604_9ACTN</name>
<sequence>MTHATTAATARTGGAGWTAVAEAYRDTFAPLCAGTIPAVLRAAALRGEDARRARVLDAGAGTGRLTAALLSTGAAVSAVDPDEAMLALAAETAPDAQLGRAALPHLPYAAASFDVTVANFVVNHVADPRAGLRELARVTRRGGRVVVTIWPSGHNTQSRLWAEVLEASGARDVPATRLPAALDFPRTVDGLSGLLKGAGLRQVASGTLRWTHRTTPDALWRGADAGIGGIGTTLRAQTAAVRARMKLEHDRCVRSLTHAGELVLPTTAILAVGTRS</sequence>
<evidence type="ECO:0000313" key="3">
    <source>
        <dbReference type="Proteomes" id="UP000535511"/>
    </source>
</evidence>
<organism evidence="2 3">
    <name type="scientific">Nocardioides panaciterrulae</name>
    <dbReference type="NCBI Taxonomy" id="661492"/>
    <lineage>
        <taxon>Bacteria</taxon>
        <taxon>Bacillati</taxon>
        <taxon>Actinomycetota</taxon>
        <taxon>Actinomycetes</taxon>
        <taxon>Propionibacteriales</taxon>
        <taxon>Nocardioidaceae</taxon>
        <taxon>Nocardioides</taxon>
    </lineage>
</organism>
<dbReference type="PANTHER" id="PTHR42912">
    <property type="entry name" value="METHYLTRANSFERASE"/>
    <property type="match status" value="1"/>
</dbReference>
<dbReference type="EMBL" id="JACCBG010000001">
    <property type="protein sequence ID" value="NYD41745.1"/>
    <property type="molecule type" value="Genomic_DNA"/>
</dbReference>
<dbReference type="Gene3D" id="3.40.50.150">
    <property type="entry name" value="Vaccinia Virus protein VP39"/>
    <property type="match status" value="1"/>
</dbReference>
<reference evidence="2 3" key="1">
    <citation type="submission" date="2020-07" db="EMBL/GenBank/DDBJ databases">
        <title>Sequencing the genomes of 1000 actinobacteria strains.</title>
        <authorList>
            <person name="Klenk H.-P."/>
        </authorList>
    </citation>
    <scope>NUCLEOTIDE SEQUENCE [LARGE SCALE GENOMIC DNA]</scope>
    <source>
        <strain evidence="2 3">DSM 21350</strain>
    </source>
</reference>
<keyword evidence="3" id="KW-1185">Reference proteome</keyword>